<name>A0A1F7J0Q5_9BACT</name>
<dbReference type="EMBL" id="MGAL01000005">
    <property type="protein sequence ID" value="OGK49152.1"/>
    <property type="molecule type" value="Genomic_DNA"/>
</dbReference>
<dbReference type="STRING" id="1802061.A3A93_00095"/>
<proteinExistence type="predicted"/>
<feature type="transmembrane region" description="Helical" evidence="1">
    <location>
        <begin position="383"/>
        <end position="406"/>
    </location>
</feature>
<feature type="transmembrane region" description="Helical" evidence="1">
    <location>
        <begin position="418"/>
        <end position="442"/>
    </location>
</feature>
<reference evidence="3 4" key="1">
    <citation type="journal article" date="2016" name="Nat. Commun.">
        <title>Thousands of microbial genomes shed light on interconnected biogeochemical processes in an aquifer system.</title>
        <authorList>
            <person name="Anantharaman K."/>
            <person name="Brown C.T."/>
            <person name="Hug L.A."/>
            <person name="Sharon I."/>
            <person name="Castelle C.J."/>
            <person name="Probst A.J."/>
            <person name="Thomas B.C."/>
            <person name="Singh A."/>
            <person name="Wilkins M.J."/>
            <person name="Karaoz U."/>
            <person name="Brodie E.L."/>
            <person name="Williams K.H."/>
            <person name="Hubbard S.S."/>
            <person name="Banfield J.F."/>
        </authorList>
    </citation>
    <scope>NUCLEOTIDE SEQUENCE [LARGE SCALE GENOMIC DNA]</scope>
</reference>
<gene>
    <name evidence="3" type="ORF">A3A93_00095</name>
</gene>
<evidence type="ECO:0000313" key="3">
    <source>
        <dbReference type="EMBL" id="OGK49152.1"/>
    </source>
</evidence>
<dbReference type="AlphaFoldDB" id="A0A1F7J0Q5"/>
<dbReference type="Proteomes" id="UP000177141">
    <property type="component" value="Unassembled WGS sequence"/>
</dbReference>
<evidence type="ECO:0000256" key="1">
    <source>
        <dbReference type="SAM" id="Phobius"/>
    </source>
</evidence>
<feature type="signal peptide" evidence="2">
    <location>
        <begin position="1"/>
        <end position="25"/>
    </location>
</feature>
<keyword evidence="2" id="KW-0732">Signal</keyword>
<evidence type="ECO:0008006" key="5">
    <source>
        <dbReference type="Google" id="ProtNLM"/>
    </source>
</evidence>
<keyword evidence="1" id="KW-0812">Transmembrane</keyword>
<evidence type="ECO:0000313" key="4">
    <source>
        <dbReference type="Proteomes" id="UP000177141"/>
    </source>
</evidence>
<organism evidence="3 4">
    <name type="scientific">Candidatus Roizmanbacteria bacterium RIFCSPLOWO2_01_FULL_38_12</name>
    <dbReference type="NCBI Taxonomy" id="1802061"/>
    <lineage>
        <taxon>Bacteria</taxon>
        <taxon>Candidatus Roizmaniibacteriota</taxon>
    </lineage>
</organism>
<evidence type="ECO:0000256" key="2">
    <source>
        <dbReference type="SAM" id="SignalP"/>
    </source>
</evidence>
<keyword evidence="1" id="KW-1133">Transmembrane helix</keyword>
<feature type="transmembrane region" description="Helical" evidence="1">
    <location>
        <begin position="347"/>
        <end position="371"/>
    </location>
</feature>
<sequence>MMNMRTFQKILTFLFLLLLPTVIHAQTAVSAPQTPSVQIDNPKEILPLLGQNHYYTVTFRGNSEAIVTFRAAFSNFNDNPKSSVSFKVPKVTPKQITAFQIIREKRCIRFDEQFYNDPTRSKSLEKPRCLEYQEPNYFDSWWEGTTYNRAEVEIKGDTVNISLPNPINPNGSGSIILFYKSQDYVKRGFGGVYKYTFESLKSDEPISYLAVGINTDSDMKLKGASTGIDYFSPVISPLIDSLSVVKKTNIVSPDLDNLISQIGQGTIVKYSNYLGPLDSLTVSGAYASSLFALYSKEITIAVSIIIAILLIISFMILFFSKRSHDRTDADISEKTVSTNSHPSALTFVWILFLGFILASVMSAYTVLLYFLSRAVQNSPYYEFNSFLMLILTVVSSGVYAVILFLPTAVVALKKGYKWALITFAVMFFWIILYAFAGVVFVLSRLGSIYPYNSQPVPVPMPYIEYKQPESIEPTPALLPESEEVKTEQVVE</sequence>
<protein>
    <recommendedName>
        <fullName evidence="5">Yip1 domain-containing protein</fullName>
    </recommendedName>
</protein>
<keyword evidence="1" id="KW-0472">Membrane</keyword>
<feature type="transmembrane region" description="Helical" evidence="1">
    <location>
        <begin position="298"/>
        <end position="319"/>
    </location>
</feature>
<feature type="chain" id="PRO_5009529389" description="Yip1 domain-containing protein" evidence="2">
    <location>
        <begin position="26"/>
        <end position="491"/>
    </location>
</feature>
<accession>A0A1F7J0Q5</accession>
<comment type="caution">
    <text evidence="3">The sequence shown here is derived from an EMBL/GenBank/DDBJ whole genome shotgun (WGS) entry which is preliminary data.</text>
</comment>